<comment type="subcellular location">
    <subcellularLocation>
        <location evidence="1">Cytoplasm</location>
        <location evidence="1">Perinuclear region</location>
    </subcellularLocation>
</comment>
<dbReference type="Proteomes" id="UP001235939">
    <property type="component" value="Chromosome 13"/>
</dbReference>
<dbReference type="PANTHER" id="PTHR12403">
    <property type="entry name" value="TRAFFICKING PROTEIN PARTICLE COMPLEX SUBUNIT 2"/>
    <property type="match status" value="1"/>
</dbReference>
<dbReference type="CDD" id="cd14825">
    <property type="entry name" value="TRAPPC2_sedlin"/>
    <property type="match status" value="1"/>
</dbReference>
<dbReference type="EMBL" id="CP092875">
    <property type="protein sequence ID" value="UYV75859.1"/>
    <property type="molecule type" value="Genomic_DNA"/>
</dbReference>
<dbReference type="InterPro" id="IPR006722">
    <property type="entry name" value="Sedlin"/>
</dbReference>
<evidence type="ECO:0000256" key="2">
    <source>
        <dbReference type="ARBA" id="ARBA00006626"/>
    </source>
</evidence>
<reference evidence="4 5" key="1">
    <citation type="submission" date="2022-01" db="EMBL/GenBank/DDBJ databases">
        <title>A chromosomal length assembly of Cordylochernes scorpioides.</title>
        <authorList>
            <person name="Zeh D."/>
            <person name="Zeh J."/>
        </authorList>
    </citation>
    <scope>NUCLEOTIDE SEQUENCE [LARGE SCALE GENOMIC DNA]</scope>
    <source>
        <strain evidence="4">IN4F17</strain>
        <tissue evidence="4">Whole Body</tissue>
    </source>
</reference>
<evidence type="ECO:0000256" key="1">
    <source>
        <dbReference type="ARBA" id="ARBA00004556"/>
    </source>
</evidence>
<evidence type="ECO:0000313" key="5">
    <source>
        <dbReference type="Proteomes" id="UP001235939"/>
    </source>
</evidence>
<gene>
    <name evidence="4" type="ORF">LAZ67_13001582</name>
</gene>
<sequence length="161" mass="18903">MFKSSNKPDPRKEDYHHLTQFIAHAALDLVDEYMWSSSNMYLKHVDQFNEWFVSAFVTASNILLDRQLPLWTGYCHYGQATAIMDGLLPLWTGNCHYGQATIRFVMLHDSKNEDGIKNFFLDMYEIYIKHSLNPFYDHNSPIKSANFEKKAQFFGKRHLIS</sequence>
<dbReference type="Gene3D" id="3.30.450.70">
    <property type="match status" value="1"/>
</dbReference>
<evidence type="ECO:0000256" key="3">
    <source>
        <dbReference type="ARBA" id="ARBA00022892"/>
    </source>
</evidence>
<dbReference type="SUPFAM" id="SSF64356">
    <property type="entry name" value="SNARE-like"/>
    <property type="match status" value="2"/>
</dbReference>
<protein>
    <submittedName>
        <fullName evidence="4">TRAPPC2</fullName>
    </submittedName>
</protein>
<keyword evidence="3" id="KW-0931">ER-Golgi transport</keyword>
<keyword evidence="5" id="KW-1185">Reference proteome</keyword>
<keyword evidence="3" id="KW-0813">Transport</keyword>
<accession>A0ABY6L4U0</accession>
<proteinExistence type="inferred from homology"/>
<comment type="similarity">
    <text evidence="2">Belongs to the TRAPP small subunits family. Sedlin subfamily.</text>
</comment>
<organism evidence="4 5">
    <name type="scientific">Cordylochernes scorpioides</name>
    <dbReference type="NCBI Taxonomy" id="51811"/>
    <lineage>
        <taxon>Eukaryota</taxon>
        <taxon>Metazoa</taxon>
        <taxon>Ecdysozoa</taxon>
        <taxon>Arthropoda</taxon>
        <taxon>Chelicerata</taxon>
        <taxon>Arachnida</taxon>
        <taxon>Pseudoscorpiones</taxon>
        <taxon>Cheliferoidea</taxon>
        <taxon>Chernetidae</taxon>
        <taxon>Cordylochernes</taxon>
    </lineage>
</organism>
<dbReference type="InterPro" id="IPR011012">
    <property type="entry name" value="Longin-like_dom_sf"/>
</dbReference>
<name>A0ABY6L4U0_9ARAC</name>
<dbReference type="Pfam" id="PF04628">
    <property type="entry name" value="Sedlin_N"/>
    <property type="match status" value="2"/>
</dbReference>
<evidence type="ECO:0000313" key="4">
    <source>
        <dbReference type="EMBL" id="UYV75859.1"/>
    </source>
</evidence>